<organism evidence="2">
    <name type="scientific">marine metagenome</name>
    <dbReference type="NCBI Taxonomy" id="408172"/>
    <lineage>
        <taxon>unclassified sequences</taxon>
        <taxon>metagenomes</taxon>
        <taxon>ecological metagenomes</taxon>
    </lineage>
</organism>
<keyword evidence="1" id="KW-0472">Membrane</keyword>
<feature type="transmembrane region" description="Helical" evidence="1">
    <location>
        <begin position="315"/>
        <end position="334"/>
    </location>
</feature>
<feature type="transmembrane region" description="Helical" evidence="1">
    <location>
        <begin position="372"/>
        <end position="394"/>
    </location>
</feature>
<dbReference type="Pfam" id="PF00873">
    <property type="entry name" value="ACR_tran"/>
    <property type="match status" value="1"/>
</dbReference>
<dbReference type="InterPro" id="IPR027463">
    <property type="entry name" value="AcrB_DN_DC_subdom"/>
</dbReference>
<evidence type="ECO:0000256" key="1">
    <source>
        <dbReference type="SAM" id="Phobius"/>
    </source>
</evidence>
<name>A0A381NS41_9ZZZZ</name>
<dbReference type="GO" id="GO:0005886">
    <property type="term" value="C:plasma membrane"/>
    <property type="evidence" value="ECO:0007669"/>
    <property type="project" value="TreeGrafter"/>
</dbReference>
<feature type="transmembrane region" description="Helical" evidence="1">
    <location>
        <begin position="909"/>
        <end position="930"/>
    </location>
</feature>
<evidence type="ECO:0008006" key="3">
    <source>
        <dbReference type="Google" id="ProtNLM"/>
    </source>
</evidence>
<dbReference type="SUPFAM" id="SSF82714">
    <property type="entry name" value="Multidrug efflux transporter AcrB TolC docking domain, DN and DC subdomains"/>
    <property type="match status" value="2"/>
</dbReference>
<dbReference type="InterPro" id="IPR001036">
    <property type="entry name" value="Acrflvin-R"/>
</dbReference>
<dbReference type="Gene3D" id="3.30.70.1320">
    <property type="entry name" value="Multidrug efflux transporter AcrB pore domain like"/>
    <property type="match status" value="1"/>
</dbReference>
<feature type="transmembrane region" description="Helical" evidence="1">
    <location>
        <begin position="884"/>
        <end position="903"/>
    </location>
</feature>
<feature type="transmembrane region" description="Helical" evidence="1">
    <location>
        <begin position="854"/>
        <end position="872"/>
    </location>
</feature>
<dbReference type="GO" id="GO:0042910">
    <property type="term" value="F:xenobiotic transmembrane transporter activity"/>
    <property type="evidence" value="ECO:0007669"/>
    <property type="project" value="TreeGrafter"/>
</dbReference>
<dbReference type="SUPFAM" id="SSF82693">
    <property type="entry name" value="Multidrug efflux transporter AcrB pore domain, PN1, PN2, PC1 and PC2 subdomains"/>
    <property type="match status" value="2"/>
</dbReference>
<keyword evidence="1" id="KW-0812">Transmembrane</keyword>
<keyword evidence="1" id="KW-1133">Transmembrane helix</keyword>
<reference evidence="2" key="1">
    <citation type="submission" date="2018-05" db="EMBL/GenBank/DDBJ databases">
        <authorList>
            <person name="Lanie J.A."/>
            <person name="Ng W.-L."/>
            <person name="Kazmierczak K.M."/>
            <person name="Andrzejewski T.M."/>
            <person name="Davidsen T.M."/>
            <person name="Wayne K.J."/>
            <person name="Tettelin H."/>
            <person name="Glass J.I."/>
            <person name="Rusch D."/>
            <person name="Podicherti R."/>
            <person name="Tsui H.-C.T."/>
            <person name="Winkler M.E."/>
        </authorList>
    </citation>
    <scope>NUCLEOTIDE SEQUENCE</scope>
</reference>
<feature type="transmembrane region" description="Helical" evidence="1">
    <location>
        <begin position="446"/>
        <end position="467"/>
    </location>
</feature>
<feature type="transmembrane region" description="Helical" evidence="1">
    <location>
        <begin position="987"/>
        <end position="1013"/>
    </location>
</feature>
<sequence length="1038" mass="112279">VAANLTMLVMLIGGFFAWKNLTTQVFPTLDLGVASISVPYPGATPSEVEEGITRRLEEAILGIDGVDRVRSTAIENYGVVSAELKDRVDVVKVRNDIETAVDRLADFPPLDAENPDVVIAETVSDVMALVVSSEGSEMELRKGAELLEQALLALPSISLVSMDGARDYEIAIEVSEEALRRYDLSMSQVAAAVRESSLNLSAGELRTDAGDLLLRTNAKRVSGREFEDVVLRASPDGSILRLRDVARIRDGFADLDLINQFQGRQSVVVKVQKSETEDAIGIAADIRAMLNTFEPPQGIDVAVLSDQTVLIESRISLLVKNGLLGFVLVFLFLVLMLDLRLAIWVAMGVPISFLGAFLFFDAFDVNINMISLFGLIIVIGVVVDDAVVVGENIAAERELGRTGALASINGVKGVFAPVFVGVLTTMVAFGALALVSGTFGQIMRDASIVVVVVLTMSLVEAFFILPAHLAHPGNWSRYPLDVLQQRIGNGVNRFRDEWLVPKIARAVSRRWLAMLAWLGLILVAFALVTFGAVKFVFFPALESDRIGAQLTFPIGTPFEITRAAAETIAEAATEVNARSGNTAFESTLVTIGGRISLGTGGPGGAAGSTFASHIASVQIQLNSDSIRKQSAAELERLWRAEVGVIPGTESLSFQSDFIGGGSSVDYELSHQNDASLLRAIEVFKTEIQTIEGMTELQDSSNPGKRQYDIELTRAGEAAGLSPADIARQLRQHFFGEEVHRIQRGRQELKVMVRYPRDQRNSTRDLMNVRIRLADGTEAPLSTMARTIESRSYSEINRVDGRRIVSVSGKVDTEVTTPTDATSIIDTTVIPGLVRDFPGLRVDKSGFSREQTQDLASILSAFVFALLIMYALLAAELKSYVQPLIIAAGIPAGVAGAIIGHLLLGYDISFISIFGMVALTGVVVNDSLVMIDRYNNIRRTTALTSADAIVLASQRRFRAIFLTTATTSLGLAPMLFERSISAQFLIPMAVSLAIGILFASVVILFIVPALVAIVEEDLYPFFLRRVNPSAEKQASAPVR</sequence>
<dbReference type="Gene3D" id="1.20.1640.10">
    <property type="entry name" value="Multidrug efflux transporter AcrB transmembrane domain"/>
    <property type="match status" value="2"/>
</dbReference>
<feature type="non-terminal residue" evidence="2">
    <location>
        <position position="1"/>
    </location>
</feature>
<dbReference type="AlphaFoldDB" id="A0A381NS41"/>
<accession>A0A381NS41</accession>
<evidence type="ECO:0000313" key="2">
    <source>
        <dbReference type="EMBL" id="SUZ57401.1"/>
    </source>
</evidence>
<proteinExistence type="predicted"/>
<dbReference type="Gene3D" id="3.30.70.1440">
    <property type="entry name" value="Multidrug efflux transporter AcrB pore domain"/>
    <property type="match status" value="1"/>
</dbReference>
<dbReference type="PANTHER" id="PTHR32063">
    <property type="match status" value="1"/>
</dbReference>
<dbReference type="Gene3D" id="3.30.70.1430">
    <property type="entry name" value="Multidrug efflux transporter AcrB pore domain"/>
    <property type="match status" value="2"/>
</dbReference>
<feature type="transmembrane region" description="Helical" evidence="1">
    <location>
        <begin position="341"/>
        <end position="360"/>
    </location>
</feature>
<protein>
    <recommendedName>
        <fullName evidence="3">SSD domain-containing protein</fullName>
    </recommendedName>
</protein>
<feature type="transmembrane region" description="Helical" evidence="1">
    <location>
        <begin position="414"/>
        <end position="434"/>
    </location>
</feature>
<feature type="transmembrane region" description="Helical" evidence="1">
    <location>
        <begin position="511"/>
        <end position="537"/>
    </location>
</feature>
<dbReference type="SUPFAM" id="SSF82866">
    <property type="entry name" value="Multidrug efflux transporter AcrB transmembrane domain"/>
    <property type="match status" value="2"/>
</dbReference>
<dbReference type="PRINTS" id="PR00702">
    <property type="entry name" value="ACRIFLAVINRP"/>
</dbReference>
<dbReference type="Gene3D" id="3.30.2090.10">
    <property type="entry name" value="Multidrug efflux transporter AcrB TolC docking domain, DN and DC subdomains"/>
    <property type="match status" value="2"/>
</dbReference>
<dbReference type="PANTHER" id="PTHR32063:SF33">
    <property type="entry name" value="RND SUPERFAMILY EFFLUX PUMP PERMEASE COMPONENT"/>
    <property type="match status" value="1"/>
</dbReference>
<gene>
    <name evidence="2" type="ORF">METZ01_LOCUS10255</name>
</gene>
<dbReference type="EMBL" id="UINC01000555">
    <property type="protein sequence ID" value="SUZ57401.1"/>
    <property type="molecule type" value="Genomic_DNA"/>
</dbReference>